<protein>
    <submittedName>
        <fullName evidence="2">Rrf2 family nitric oxide-sensitive transcriptional repressor</fullName>
    </submittedName>
</protein>
<comment type="caution">
    <text evidence="2">The sequence shown here is derived from an EMBL/GenBank/DDBJ whole genome shotgun (WGS) entry which is preliminary data.</text>
</comment>
<dbReference type="EMBL" id="JAAOZC010000010">
    <property type="protein sequence ID" value="NIJ09407.1"/>
    <property type="molecule type" value="Genomic_DNA"/>
</dbReference>
<dbReference type="RefSeq" id="WP_167074992.1">
    <property type="nucleotide sequence ID" value="NZ_JAAOZC010000010.1"/>
</dbReference>
<gene>
    <name evidence="2" type="ORF">FHS31_003039</name>
</gene>
<evidence type="ECO:0000313" key="3">
    <source>
        <dbReference type="Proteomes" id="UP000727456"/>
    </source>
</evidence>
<proteinExistence type="predicted"/>
<reference evidence="2 3" key="1">
    <citation type="submission" date="2020-03" db="EMBL/GenBank/DDBJ databases">
        <title>Genomic Encyclopedia of Type Strains, Phase III (KMG-III): the genomes of soil and plant-associated and newly described type strains.</title>
        <authorList>
            <person name="Whitman W."/>
        </authorList>
    </citation>
    <scope>NUCLEOTIDE SEQUENCE [LARGE SCALE GENOMIC DNA]</scope>
    <source>
        <strain evidence="2 3">CECT 8804</strain>
    </source>
</reference>
<dbReference type="SUPFAM" id="SSF46785">
    <property type="entry name" value="Winged helix' DNA-binding domain"/>
    <property type="match status" value="1"/>
</dbReference>
<organism evidence="2 3">
    <name type="scientific">Sphingomonas vulcanisoli</name>
    <dbReference type="NCBI Taxonomy" id="1658060"/>
    <lineage>
        <taxon>Bacteria</taxon>
        <taxon>Pseudomonadati</taxon>
        <taxon>Pseudomonadota</taxon>
        <taxon>Alphaproteobacteria</taxon>
        <taxon>Sphingomonadales</taxon>
        <taxon>Sphingomonadaceae</taxon>
        <taxon>Sphingomonas</taxon>
    </lineage>
</organism>
<name>A0ABX0TV68_9SPHN</name>
<evidence type="ECO:0000313" key="2">
    <source>
        <dbReference type="EMBL" id="NIJ09407.1"/>
    </source>
</evidence>
<keyword evidence="1" id="KW-0238">DNA-binding</keyword>
<keyword evidence="3" id="KW-1185">Reference proteome</keyword>
<dbReference type="Proteomes" id="UP000727456">
    <property type="component" value="Unassembled WGS sequence"/>
</dbReference>
<dbReference type="Pfam" id="PF02082">
    <property type="entry name" value="Rrf2"/>
    <property type="match status" value="1"/>
</dbReference>
<dbReference type="PANTHER" id="PTHR33221">
    <property type="entry name" value="WINGED HELIX-TURN-HELIX TRANSCRIPTIONAL REGULATOR, RRF2 FAMILY"/>
    <property type="match status" value="1"/>
</dbReference>
<evidence type="ECO:0000256" key="1">
    <source>
        <dbReference type="ARBA" id="ARBA00023125"/>
    </source>
</evidence>
<sequence>MELSQKTDDALRVLLHLGERPDHACTIWEISRAHDISHLRLTAVVADLVRADILHQAQDRSGSVHLVKAPDDIVLSDIVRLSETGLERSDCTRCRIRSDCVLRAALAGARQAFLDALSTISLHDVLLSDQGDPPCFHRTG</sequence>
<dbReference type="InterPro" id="IPR036388">
    <property type="entry name" value="WH-like_DNA-bd_sf"/>
</dbReference>
<dbReference type="InterPro" id="IPR036390">
    <property type="entry name" value="WH_DNA-bd_sf"/>
</dbReference>
<dbReference type="Gene3D" id="1.10.10.10">
    <property type="entry name" value="Winged helix-like DNA-binding domain superfamily/Winged helix DNA-binding domain"/>
    <property type="match status" value="1"/>
</dbReference>
<dbReference type="InterPro" id="IPR000944">
    <property type="entry name" value="Tscrpt_reg_Rrf2"/>
</dbReference>
<accession>A0ABX0TV68</accession>
<dbReference type="PROSITE" id="PS51197">
    <property type="entry name" value="HTH_RRF2_2"/>
    <property type="match status" value="1"/>
</dbReference>
<dbReference type="PANTHER" id="PTHR33221:SF4">
    <property type="entry name" value="HTH-TYPE TRANSCRIPTIONAL REPRESSOR NSRR"/>
    <property type="match status" value="1"/>
</dbReference>